<keyword evidence="14" id="KW-1185">Reference proteome</keyword>
<comment type="function">
    <text evidence="2 11">Catalyzes the dehydration of D-mannonate.</text>
</comment>
<dbReference type="NCBIfam" id="TIGR00695">
    <property type="entry name" value="uxuA"/>
    <property type="match status" value="1"/>
</dbReference>
<evidence type="ECO:0000256" key="5">
    <source>
        <dbReference type="ARBA" id="ARBA00012927"/>
    </source>
</evidence>
<evidence type="ECO:0000256" key="8">
    <source>
        <dbReference type="ARBA" id="ARBA00023211"/>
    </source>
</evidence>
<evidence type="ECO:0000256" key="1">
    <source>
        <dbReference type="ARBA" id="ARBA00001794"/>
    </source>
</evidence>
<comment type="pathway">
    <text evidence="3 11">Carbohydrate metabolism; pentose and glucuronate interconversion.</text>
</comment>
<keyword evidence="7 11" id="KW-0408">Iron</keyword>
<evidence type="ECO:0000256" key="9">
    <source>
        <dbReference type="ARBA" id="ARBA00023239"/>
    </source>
</evidence>
<dbReference type="UniPathway" id="UPA00246"/>
<dbReference type="AlphaFoldDB" id="A0A640WEN1"/>
<reference evidence="13 14" key="1">
    <citation type="submission" date="2019-08" db="EMBL/GenBank/DDBJ databases">
        <title>Bioinformatics analysis of the strain L3 and L5.</title>
        <authorList>
            <person name="Li X."/>
        </authorList>
    </citation>
    <scope>NUCLEOTIDE SEQUENCE [LARGE SCALE GENOMIC DNA]</scope>
    <source>
        <strain evidence="13 14">L3</strain>
    </source>
</reference>
<name>A0A640WEN1_9GAMM</name>
<dbReference type="PANTHER" id="PTHR30387:SF2">
    <property type="entry name" value="MANNONATE DEHYDRATASE"/>
    <property type="match status" value="1"/>
</dbReference>
<accession>A0A640WEN1</accession>
<dbReference type="InterPro" id="IPR004628">
    <property type="entry name" value="Man_deHydtase"/>
</dbReference>
<dbReference type="InterPro" id="IPR036237">
    <property type="entry name" value="Xyl_isomerase-like_sf"/>
</dbReference>
<dbReference type="PANTHER" id="PTHR30387">
    <property type="entry name" value="MANNONATE DEHYDRATASE"/>
    <property type="match status" value="1"/>
</dbReference>
<dbReference type="RefSeq" id="WP_149435040.1">
    <property type="nucleotide sequence ID" value="NZ_VTPX01000004.1"/>
</dbReference>
<dbReference type="PIRSF" id="PIRSF016049">
    <property type="entry name" value="Man_dehyd"/>
    <property type="match status" value="1"/>
</dbReference>
<proteinExistence type="inferred from homology"/>
<comment type="caution">
    <text evidence="13">The sequence shown here is derived from an EMBL/GenBank/DDBJ whole genome shotgun (WGS) entry which is preliminary data.</text>
</comment>
<evidence type="ECO:0000256" key="12">
    <source>
        <dbReference type="SAM" id="MobiDB-lite"/>
    </source>
</evidence>
<dbReference type="NCBIfam" id="NF003027">
    <property type="entry name" value="PRK03906.1"/>
    <property type="match status" value="1"/>
</dbReference>
<comment type="catalytic activity">
    <reaction evidence="1 11">
        <text>D-mannonate = 2-dehydro-3-deoxy-D-gluconate + H2O</text>
        <dbReference type="Rhea" id="RHEA:20097"/>
        <dbReference type="ChEBI" id="CHEBI:15377"/>
        <dbReference type="ChEBI" id="CHEBI:17767"/>
        <dbReference type="ChEBI" id="CHEBI:57990"/>
        <dbReference type="EC" id="4.2.1.8"/>
    </reaction>
</comment>
<keyword evidence="8 11" id="KW-0464">Manganese</keyword>
<dbReference type="GO" id="GO:0008927">
    <property type="term" value="F:mannonate dehydratase activity"/>
    <property type="evidence" value="ECO:0007669"/>
    <property type="project" value="UniProtKB-UniRule"/>
</dbReference>
<dbReference type="Pfam" id="PF03786">
    <property type="entry name" value="UxuA"/>
    <property type="match status" value="1"/>
</dbReference>
<evidence type="ECO:0000256" key="7">
    <source>
        <dbReference type="ARBA" id="ARBA00023004"/>
    </source>
</evidence>
<dbReference type="Gene3D" id="3.20.20.150">
    <property type="entry name" value="Divalent-metal-dependent TIM barrel enzymes"/>
    <property type="match status" value="1"/>
</dbReference>
<evidence type="ECO:0000256" key="4">
    <source>
        <dbReference type="ARBA" id="ARBA00007389"/>
    </source>
</evidence>
<organism evidence="13 14">
    <name type="scientific">Salinicola corii</name>
    <dbReference type="NCBI Taxonomy" id="2606937"/>
    <lineage>
        <taxon>Bacteria</taxon>
        <taxon>Pseudomonadati</taxon>
        <taxon>Pseudomonadota</taxon>
        <taxon>Gammaproteobacteria</taxon>
        <taxon>Oceanospirillales</taxon>
        <taxon>Halomonadaceae</taxon>
        <taxon>Salinicola</taxon>
    </lineage>
</organism>
<sequence>MEHTWRWFGPNDPISLDDVRQTGATGIVSALHEMPIGEVWPIAAIEERKALIESHGLTWSVVESISVHEDIKLNEGEVDKYIDNFAQTIRNLAACGIDTVCYNFMPVLNWTRTELEYERPSGSKALLFDFVDYCAFDLFIVERPDAAADYTDEQCERAEQRYRRMSDAQVAHLVHNLVAGMPANEGSYSLDEFKRHIQRYAGMSRETFRQHFLHLLERIVPVAEECGVRLAIHPDDPPFSLCGLPRIVSTEEDAAWILAAVDSPANGLTFCTGSYGSRLDNDLPQMIERFADRIYFTHLRATKTLEDGISFFEDDHLAGNIDMVGIVDQLLTIESRRREAGDHRALPMRPDHGQKVLDDNHKASTPGYPAIGRFKGLAELRGVEQALRYAKDY</sequence>
<evidence type="ECO:0000313" key="13">
    <source>
        <dbReference type="EMBL" id="KAA0018615.1"/>
    </source>
</evidence>
<comment type="cofactor">
    <cofactor evidence="11">
        <name>Fe(2+)</name>
        <dbReference type="ChEBI" id="CHEBI:29033"/>
    </cofactor>
    <cofactor evidence="11">
        <name>Mn(2+)</name>
        <dbReference type="ChEBI" id="CHEBI:29035"/>
    </cofactor>
</comment>
<dbReference type="SUPFAM" id="SSF51658">
    <property type="entry name" value="Xylose isomerase-like"/>
    <property type="match status" value="1"/>
</dbReference>
<keyword evidence="9 11" id="KW-0456">Lyase</keyword>
<feature type="region of interest" description="Disordered" evidence="12">
    <location>
        <begin position="341"/>
        <end position="362"/>
    </location>
</feature>
<comment type="similarity">
    <text evidence="4 11">Belongs to the mannonate dehydratase family.</text>
</comment>
<dbReference type="GO" id="GO:0042840">
    <property type="term" value="P:D-glucuronate catabolic process"/>
    <property type="evidence" value="ECO:0007669"/>
    <property type="project" value="TreeGrafter"/>
</dbReference>
<protein>
    <recommendedName>
        <fullName evidence="6 11">Mannonate dehydratase</fullName>
        <ecNumber evidence="5 11">4.2.1.8</ecNumber>
    </recommendedName>
    <alternativeName>
        <fullName evidence="10 11">D-mannonate hydro-lyase</fullName>
    </alternativeName>
</protein>
<gene>
    <name evidence="11 13" type="primary">uxuA</name>
    <name evidence="13" type="ORF">F0A16_08875</name>
</gene>
<dbReference type="Proteomes" id="UP000466024">
    <property type="component" value="Unassembled WGS sequence"/>
</dbReference>
<dbReference type="HAMAP" id="MF_00106">
    <property type="entry name" value="UxuA"/>
    <property type="match status" value="1"/>
</dbReference>
<evidence type="ECO:0000256" key="2">
    <source>
        <dbReference type="ARBA" id="ARBA00002713"/>
    </source>
</evidence>
<dbReference type="GO" id="GO:0030145">
    <property type="term" value="F:manganese ion binding"/>
    <property type="evidence" value="ECO:0007669"/>
    <property type="project" value="TreeGrafter"/>
</dbReference>
<evidence type="ECO:0000256" key="3">
    <source>
        <dbReference type="ARBA" id="ARBA00004892"/>
    </source>
</evidence>
<dbReference type="EMBL" id="VTPX01000004">
    <property type="protein sequence ID" value="KAA0018615.1"/>
    <property type="molecule type" value="Genomic_DNA"/>
</dbReference>
<dbReference type="GO" id="GO:0008198">
    <property type="term" value="F:ferrous iron binding"/>
    <property type="evidence" value="ECO:0007669"/>
    <property type="project" value="TreeGrafter"/>
</dbReference>
<evidence type="ECO:0000256" key="6">
    <source>
        <dbReference type="ARBA" id="ARBA00016339"/>
    </source>
</evidence>
<dbReference type="EC" id="4.2.1.8" evidence="5 11"/>
<evidence type="ECO:0000256" key="10">
    <source>
        <dbReference type="ARBA" id="ARBA00033474"/>
    </source>
</evidence>
<evidence type="ECO:0000313" key="14">
    <source>
        <dbReference type="Proteomes" id="UP000466024"/>
    </source>
</evidence>
<evidence type="ECO:0000256" key="11">
    <source>
        <dbReference type="HAMAP-Rule" id="MF_00106"/>
    </source>
</evidence>